<feature type="domain" description="PDZ" evidence="6">
    <location>
        <begin position="288"/>
        <end position="376"/>
    </location>
</feature>
<dbReference type="PANTHER" id="PTHR43343">
    <property type="entry name" value="PEPTIDASE S12"/>
    <property type="match status" value="1"/>
</dbReference>
<keyword evidence="2 7" id="KW-0645">Protease</keyword>
<dbReference type="PANTHER" id="PTHR43343:SF3">
    <property type="entry name" value="PROTEASE DO-LIKE 8, CHLOROPLASTIC"/>
    <property type="match status" value="1"/>
</dbReference>
<accession>A0A2T4Z4T7</accession>
<dbReference type="InterPro" id="IPR051201">
    <property type="entry name" value="Chloro_Bact_Ser_Proteases"/>
</dbReference>
<dbReference type="PRINTS" id="PR00834">
    <property type="entry name" value="PROTEASES2C"/>
</dbReference>
<dbReference type="InterPro" id="IPR001940">
    <property type="entry name" value="Peptidase_S1C"/>
</dbReference>
<evidence type="ECO:0000256" key="5">
    <source>
        <dbReference type="SAM" id="Phobius"/>
    </source>
</evidence>
<keyword evidence="3" id="KW-0378">Hydrolase</keyword>
<dbReference type="RefSeq" id="WP_245891248.1">
    <property type="nucleotide sequence ID" value="NZ_PZZP01000002.1"/>
</dbReference>
<comment type="similarity">
    <text evidence="1">Belongs to the peptidase S1C family.</text>
</comment>
<evidence type="ECO:0000256" key="1">
    <source>
        <dbReference type="ARBA" id="ARBA00010541"/>
    </source>
</evidence>
<dbReference type="InterPro" id="IPR001478">
    <property type="entry name" value="PDZ"/>
</dbReference>
<sequence>MSYYDNSSRIRRYLGIFLIALISAVIGGLLVLGILPVMAQTGILPQQFFSGPALNEEEGPGKSVSVDVDTNITKAAEKAKPAVVGIINLQASGDPFSPETVESGTGSGVIIEKKGGKAKVVTNHHVIEGASQVAVVIPGENGGKTVDAKVLGSDKLTDLAVLEIDDQVVKAIAEFGNSDKIKVGEPAIAIGNPLGLEFSQSVTAGVISSPHRTIAVSATMDMDVIQTDAAINPGNSGGALINSAGQLIGINSLKIAEQGVEGLGFAIPSNDAKPIINDLIKHGEVRRPFIGISLKDLETISEQARKQRLNLPDNVNEGAVVINIHPNSPAAQSMEELDVIVQLDDKKIRNSSDLRSYLWKEKNIGEEMNITFYRQGKKETVTITLQKQP</sequence>
<dbReference type="SUPFAM" id="SSF50156">
    <property type="entry name" value="PDZ domain-like"/>
    <property type="match status" value="1"/>
</dbReference>
<protein>
    <submittedName>
        <fullName evidence="7">Serine protease Do</fullName>
    </submittedName>
</protein>
<gene>
    <name evidence="7" type="ORF">C8J48_3200</name>
</gene>
<keyword evidence="5" id="KW-0472">Membrane</keyword>
<dbReference type="Gene3D" id="2.30.42.10">
    <property type="match status" value="1"/>
</dbReference>
<comment type="caution">
    <text evidence="7">The sequence shown here is derived from an EMBL/GenBank/DDBJ whole genome shotgun (WGS) entry which is preliminary data.</text>
</comment>
<reference evidence="7 8" key="1">
    <citation type="submission" date="2018-04" db="EMBL/GenBank/DDBJ databases">
        <title>Genomic Encyclopedia of Archaeal and Bacterial Type Strains, Phase II (KMG-II): from individual species to whole genera.</title>
        <authorList>
            <person name="Goeker M."/>
        </authorList>
    </citation>
    <scope>NUCLEOTIDE SEQUENCE [LARGE SCALE GENOMIC DNA]</scope>
    <source>
        <strain evidence="7 8">DSM 45169</strain>
    </source>
</reference>
<dbReference type="EMBL" id="PZZP01000002">
    <property type="protein sequence ID" value="PTM56875.1"/>
    <property type="molecule type" value="Genomic_DNA"/>
</dbReference>
<keyword evidence="5" id="KW-1133">Transmembrane helix</keyword>
<evidence type="ECO:0000256" key="4">
    <source>
        <dbReference type="ARBA" id="ARBA00022825"/>
    </source>
</evidence>
<dbReference type="InterPro" id="IPR036034">
    <property type="entry name" value="PDZ_sf"/>
</dbReference>
<dbReference type="Proteomes" id="UP000241639">
    <property type="component" value="Unassembled WGS sequence"/>
</dbReference>
<evidence type="ECO:0000256" key="3">
    <source>
        <dbReference type="ARBA" id="ARBA00022801"/>
    </source>
</evidence>
<dbReference type="GO" id="GO:0004252">
    <property type="term" value="F:serine-type endopeptidase activity"/>
    <property type="evidence" value="ECO:0007669"/>
    <property type="project" value="InterPro"/>
</dbReference>
<dbReference type="InterPro" id="IPR009003">
    <property type="entry name" value="Peptidase_S1_PA"/>
</dbReference>
<proteinExistence type="inferred from homology"/>
<keyword evidence="5" id="KW-0812">Transmembrane</keyword>
<evidence type="ECO:0000313" key="7">
    <source>
        <dbReference type="EMBL" id="PTM56875.1"/>
    </source>
</evidence>
<dbReference type="Gene3D" id="2.40.10.10">
    <property type="entry name" value="Trypsin-like serine proteases"/>
    <property type="match status" value="2"/>
</dbReference>
<keyword evidence="8" id="KW-1185">Reference proteome</keyword>
<organism evidence="7 8">
    <name type="scientific">Desmospora activa DSM 45169</name>
    <dbReference type="NCBI Taxonomy" id="1121389"/>
    <lineage>
        <taxon>Bacteria</taxon>
        <taxon>Bacillati</taxon>
        <taxon>Bacillota</taxon>
        <taxon>Bacilli</taxon>
        <taxon>Bacillales</taxon>
        <taxon>Thermoactinomycetaceae</taxon>
        <taxon>Desmospora</taxon>
    </lineage>
</organism>
<evidence type="ECO:0000256" key="2">
    <source>
        <dbReference type="ARBA" id="ARBA00022670"/>
    </source>
</evidence>
<name>A0A2T4Z4T7_9BACL</name>
<dbReference type="SUPFAM" id="SSF50494">
    <property type="entry name" value="Trypsin-like serine proteases"/>
    <property type="match status" value="1"/>
</dbReference>
<evidence type="ECO:0000313" key="8">
    <source>
        <dbReference type="Proteomes" id="UP000241639"/>
    </source>
</evidence>
<dbReference type="GO" id="GO:0006508">
    <property type="term" value="P:proteolysis"/>
    <property type="evidence" value="ECO:0007669"/>
    <property type="project" value="UniProtKB-KW"/>
</dbReference>
<feature type="transmembrane region" description="Helical" evidence="5">
    <location>
        <begin position="12"/>
        <end position="39"/>
    </location>
</feature>
<dbReference type="Pfam" id="PF13180">
    <property type="entry name" value="PDZ_2"/>
    <property type="match status" value="1"/>
</dbReference>
<dbReference type="AlphaFoldDB" id="A0A2T4Z4T7"/>
<keyword evidence="4" id="KW-0720">Serine protease</keyword>
<dbReference type="Pfam" id="PF13365">
    <property type="entry name" value="Trypsin_2"/>
    <property type="match status" value="1"/>
</dbReference>
<dbReference type="InterPro" id="IPR043504">
    <property type="entry name" value="Peptidase_S1_PA_chymotrypsin"/>
</dbReference>
<evidence type="ECO:0000259" key="6">
    <source>
        <dbReference type="SMART" id="SM00228"/>
    </source>
</evidence>
<dbReference type="SMART" id="SM00228">
    <property type="entry name" value="PDZ"/>
    <property type="match status" value="1"/>
</dbReference>